<evidence type="ECO:0000256" key="3">
    <source>
        <dbReference type="ARBA" id="ARBA00022833"/>
    </source>
</evidence>
<evidence type="ECO:0000256" key="2">
    <source>
        <dbReference type="ARBA" id="ARBA00022771"/>
    </source>
</evidence>
<keyword evidence="3" id="KW-0862">Zinc</keyword>
<sequence length="164" mass="17870">MLGMIVVQKGPDNERVEGGDTGATAELDAAAAGPTHLVTISLVLDKLVGPDVHHHVSSARQPEANCRRNVTLDSIVREETNRRTNLGLIGTGIDCFASYCLSKQGKMGINVGGYRFRFNGCARNGKIRWRCSRGPWCKAALHTYRGRIVYIQSKHNCGPKPPSV</sequence>
<dbReference type="InterPro" id="IPR007588">
    <property type="entry name" value="Znf_FLYWCH"/>
</dbReference>
<dbReference type="AlphaFoldDB" id="A0A194Q358"/>
<evidence type="ECO:0000259" key="4">
    <source>
        <dbReference type="Pfam" id="PF04500"/>
    </source>
</evidence>
<feature type="domain" description="FLYWCH-type" evidence="4">
    <location>
        <begin position="102"/>
        <end position="156"/>
    </location>
</feature>
<dbReference type="GO" id="GO:0008270">
    <property type="term" value="F:zinc ion binding"/>
    <property type="evidence" value="ECO:0007669"/>
    <property type="project" value="UniProtKB-KW"/>
</dbReference>
<accession>A0A194Q358</accession>
<dbReference type="EMBL" id="KQ459579">
    <property type="protein sequence ID" value="KPI99439.1"/>
    <property type="molecule type" value="Genomic_DNA"/>
</dbReference>
<gene>
    <name evidence="5" type="ORF">RR46_03804</name>
</gene>
<organism evidence="5 6">
    <name type="scientific">Papilio xuthus</name>
    <name type="common">Asian swallowtail butterfly</name>
    <dbReference type="NCBI Taxonomy" id="66420"/>
    <lineage>
        <taxon>Eukaryota</taxon>
        <taxon>Metazoa</taxon>
        <taxon>Ecdysozoa</taxon>
        <taxon>Arthropoda</taxon>
        <taxon>Hexapoda</taxon>
        <taxon>Insecta</taxon>
        <taxon>Pterygota</taxon>
        <taxon>Neoptera</taxon>
        <taxon>Endopterygota</taxon>
        <taxon>Lepidoptera</taxon>
        <taxon>Glossata</taxon>
        <taxon>Ditrysia</taxon>
        <taxon>Papilionoidea</taxon>
        <taxon>Papilionidae</taxon>
        <taxon>Papilioninae</taxon>
        <taxon>Papilio</taxon>
    </lineage>
</organism>
<evidence type="ECO:0000256" key="1">
    <source>
        <dbReference type="ARBA" id="ARBA00022723"/>
    </source>
</evidence>
<evidence type="ECO:0000313" key="5">
    <source>
        <dbReference type="EMBL" id="KPI99439.1"/>
    </source>
</evidence>
<protein>
    <recommendedName>
        <fullName evidence="4">FLYWCH-type domain-containing protein</fullName>
    </recommendedName>
</protein>
<dbReference type="Gene3D" id="2.20.25.240">
    <property type="match status" value="1"/>
</dbReference>
<keyword evidence="1" id="KW-0479">Metal-binding</keyword>
<keyword evidence="6" id="KW-1185">Reference proteome</keyword>
<dbReference type="Pfam" id="PF04500">
    <property type="entry name" value="FLYWCH"/>
    <property type="match status" value="1"/>
</dbReference>
<evidence type="ECO:0000313" key="6">
    <source>
        <dbReference type="Proteomes" id="UP000053268"/>
    </source>
</evidence>
<dbReference type="Proteomes" id="UP000053268">
    <property type="component" value="Unassembled WGS sequence"/>
</dbReference>
<name>A0A194Q358_PAPXU</name>
<reference evidence="5 6" key="1">
    <citation type="journal article" date="2015" name="Nat. Commun.">
        <title>Outbred genome sequencing and CRISPR/Cas9 gene editing in butterflies.</title>
        <authorList>
            <person name="Li X."/>
            <person name="Fan D."/>
            <person name="Zhang W."/>
            <person name="Liu G."/>
            <person name="Zhang L."/>
            <person name="Zhao L."/>
            <person name="Fang X."/>
            <person name="Chen L."/>
            <person name="Dong Y."/>
            <person name="Chen Y."/>
            <person name="Ding Y."/>
            <person name="Zhao R."/>
            <person name="Feng M."/>
            <person name="Zhu Y."/>
            <person name="Feng Y."/>
            <person name="Jiang X."/>
            <person name="Zhu D."/>
            <person name="Xiang H."/>
            <person name="Feng X."/>
            <person name="Li S."/>
            <person name="Wang J."/>
            <person name="Zhang G."/>
            <person name="Kronforst M.R."/>
            <person name="Wang W."/>
        </authorList>
    </citation>
    <scope>NUCLEOTIDE SEQUENCE [LARGE SCALE GENOMIC DNA]</scope>
    <source>
        <strain evidence="5">Ya'a_city_454_Px</strain>
        <tissue evidence="5">Whole body</tissue>
    </source>
</reference>
<keyword evidence="2" id="KW-0863">Zinc-finger</keyword>
<proteinExistence type="predicted"/>